<dbReference type="Gene3D" id="2.60.120.260">
    <property type="entry name" value="Galactose-binding domain-like"/>
    <property type="match status" value="1"/>
</dbReference>
<sequence>MPQAINELDVDYEAQIQEIRRLISTTSDVDRRASLEEQLRELEATSVEVEQQNGDHVAFPREYNDQRRRSFRPTSAKPRMMLTSLTEDREVNLTSTSFHHLDTYRQENGPSLVADVFSSSFDEQFAPLSVLINDHCTFWMSSGMYPQFLTLVLRERMPISTVEVTCRHIKRLQIQSSRSKKQSMMLMRGGDGMVVVDVPASDADKLSTHRVALTDANASDTEAIELVIESGYSEFACVYFVRLRLADPPSTDEEDAKT</sequence>
<reference evidence="2" key="1">
    <citation type="journal article" date="2010" name="Genome Biol.">
        <title>Genome sequence of the necrotrophic plant pathogen Pythium ultimum reveals original pathogenicity mechanisms and effector repertoire.</title>
        <authorList>
            <person name="Levesque C.A."/>
            <person name="Brouwer H."/>
            <person name="Cano L."/>
            <person name="Hamilton J.P."/>
            <person name="Holt C."/>
            <person name="Huitema E."/>
            <person name="Raffaele S."/>
            <person name="Robideau G.P."/>
            <person name="Thines M."/>
            <person name="Win J."/>
            <person name="Zerillo M.M."/>
            <person name="Beakes G.W."/>
            <person name="Boore J.L."/>
            <person name="Busam D."/>
            <person name="Dumas B."/>
            <person name="Ferriera S."/>
            <person name="Fuerstenberg S.I."/>
            <person name="Gachon C.M."/>
            <person name="Gaulin E."/>
            <person name="Govers F."/>
            <person name="Grenville-Briggs L."/>
            <person name="Horner N."/>
            <person name="Hostetler J."/>
            <person name="Jiang R.H."/>
            <person name="Johnson J."/>
            <person name="Krajaejun T."/>
            <person name="Lin H."/>
            <person name="Meijer H.J."/>
            <person name="Moore B."/>
            <person name="Morris P."/>
            <person name="Phuntmart V."/>
            <person name="Puiu D."/>
            <person name="Shetty J."/>
            <person name="Stajich J.E."/>
            <person name="Tripathy S."/>
            <person name="Wawra S."/>
            <person name="van West P."/>
            <person name="Whitty B.R."/>
            <person name="Coutinho P.M."/>
            <person name="Henrissat B."/>
            <person name="Martin F."/>
            <person name="Thomas P.D."/>
            <person name="Tyler B.M."/>
            <person name="De Vries R.P."/>
            <person name="Kamoun S."/>
            <person name="Yandell M."/>
            <person name="Tisserat N."/>
            <person name="Buell C.R."/>
        </authorList>
    </citation>
    <scope>NUCLEOTIDE SEQUENCE</scope>
    <source>
        <strain evidence="2">DAOM:BR144</strain>
    </source>
</reference>
<dbReference type="OMA" id="CVYFVRL"/>
<name>K3WPH6_GLOUD</name>
<dbReference type="AlphaFoldDB" id="K3WPH6"/>
<protein>
    <submittedName>
        <fullName evidence="1">Uncharacterized protein</fullName>
    </submittedName>
</protein>
<dbReference type="EMBL" id="GL376635">
    <property type="status" value="NOT_ANNOTATED_CDS"/>
    <property type="molecule type" value="Genomic_DNA"/>
</dbReference>
<dbReference type="eggNOG" id="ENOG502S9WC">
    <property type="taxonomic scope" value="Eukaryota"/>
</dbReference>
<dbReference type="InterPro" id="IPR008979">
    <property type="entry name" value="Galactose-bd-like_sf"/>
</dbReference>
<organism evidence="1 2">
    <name type="scientific">Globisporangium ultimum (strain ATCC 200006 / CBS 805.95 / DAOM BR144)</name>
    <name type="common">Pythium ultimum</name>
    <dbReference type="NCBI Taxonomy" id="431595"/>
    <lineage>
        <taxon>Eukaryota</taxon>
        <taxon>Sar</taxon>
        <taxon>Stramenopiles</taxon>
        <taxon>Oomycota</taxon>
        <taxon>Peronosporomycetes</taxon>
        <taxon>Pythiales</taxon>
        <taxon>Pythiaceae</taxon>
        <taxon>Globisporangium</taxon>
    </lineage>
</organism>
<keyword evidence="2" id="KW-1185">Reference proteome</keyword>
<evidence type="ECO:0000313" key="1">
    <source>
        <dbReference type="EnsemblProtists" id="PYU1_T006868"/>
    </source>
</evidence>
<proteinExistence type="predicted"/>
<dbReference type="HOGENOM" id="CLU_1032883_0_0_1"/>
<dbReference type="InParanoid" id="K3WPH6"/>
<evidence type="ECO:0000313" key="2">
    <source>
        <dbReference type="Proteomes" id="UP000019132"/>
    </source>
</evidence>
<dbReference type="Proteomes" id="UP000019132">
    <property type="component" value="Unassembled WGS sequence"/>
</dbReference>
<reference evidence="2" key="2">
    <citation type="submission" date="2010-04" db="EMBL/GenBank/DDBJ databases">
        <authorList>
            <person name="Buell R."/>
            <person name="Hamilton J."/>
            <person name="Hostetler J."/>
        </authorList>
    </citation>
    <scope>NUCLEOTIDE SEQUENCE [LARGE SCALE GENOMIC DNA]</scope>
    <source>
        <strain evidence="2">DAOM:BR144</strain>
    </source>
</reference>
<dbReference type="EnsemblProtists" id="PYU1_T006868">
    <property type="protein sequence ID" value="PYU1_T006868"/>
    <property type="gene ID" value="PYU1_G006854"/>
</dbReference>
<dbReference type="VEuPathDB" id="FungiDB:PYU1_G006854"/>
<dbReference type="SUPFAM" id="SSF49785">
    <property type="entry name" value="Galactose-binding domain-like"/>
    <property type="match status" value="1"/>
</dbReference>
<reference evidence="1" key="3">
    <citation type="submission" date="2015-02" db="UniProtKB">
        <authorList>
            <consortium name="EnsemblProtists"/>
        </authorList>
    </citation>
    <scope>IDENTIFICATION</scope>
    <source>
        <strain evidence="1">DAOM BR144</strain>
    </source>
</reference>
<accession>K3WPH6</accession>